<accession>A0A6C0IV61</accession>
<reference evidence="1" key="1">
    <citation type="journal article" date="2020" name="Nature">
        <title>Giant virus diversity and host interactions through global metagenomics.</title>
        <authorList>
            <person name="Schulz F."/>
            <person name="Roux S."/>
            <person name="Paez-Espino D."/>
            <person name="Jungbluth S."/>
            <person name="Walsh D.A."/>
            <person name="Denef V.J."/>
            <person name="McMahon K.D."/>
            <person name="Konstantinidis K.T."/>
            <person name="Eloe-Fadrosh E.A."/>
            <person name="Kyrpides N.C."/>
            <person name="Woyke T."/>
        </authorList>
    </citation>
    <scope>NUCLEOTIDE SEQUENCE</scope>
    <source>
        <strain evidence="1">GVMAG-M-3300024510-1</strain>
    </source>
</reference>
<dbReference type="EMBL" id="MN740271">
    <property type="protein sequence ID" value="QHT96982.1"/>
    <property type="molecule type" value="Genomic_DNA"/>
</dbReference>
<proteinExistence type="predicted"/>
<sequence length="132" mass="14975">MHGNLKNALLIIIGVLLYREESISLWGYRKCVATFMIISAVVCISSNCWCHASTCGPIEIYTLRGCPWCEKAKEEFYSRNLCFTEYEYVRGTGEPKKLPNGETPEAYPSIWVNGKNMGGYSEIASWIDTCKR</sequence>
<dbReference type="AlphaFoldDB" id="A0A6C0IV61"/>
<evidence type="ECO:0000313" key="1">
    <source>
        <dbReference type="EMBL" id="QHT96982.1"/>
    </source>
</evidence>
<dbReference type="SUPFAM" id="SSF52833">
    <property type="entry name" value="Thioredoxin-like"/>
    <property type="match status" value="1"/>
</dbReference>
<protein>
    <submittedName>
        <fullName evidence="1">Uncharacterized protein</fullName>
    </submittedName>
</protein>
<dbReference type="PROSITE" id="PS51354">
    <property type="entry name" value="GLUTAREDOXIN_2"/>
    <property type="match status" value="1"/>
</dbReference>
<name>A0A6C0IV61_9ZZZZ</name>
<organism evidence="1">
    <name type="scientific">viral metagenome</name>
    <dbReference type="NCBI Taxonomy" id="1070528"/>
    <lineage>
        <taxon>unclassified sequences</taxon>
        <taxon>metagenomes</taxon>
        <taxon>organismal metagenomes</taxon>
    </lineage>
</organism>
<dbReference type="InterPro" id="IPR036249">
    <property type="entry name" value="Thioredoxin-like_sf"/>
</dbReference>
<dbReference type="Gene3D" id="3.40.30.10">
    <property type="entry name" value="Glutaredoxin"/>
    <property type="match status" value="1"/>
</dbReference>